<evidence type="ECO:0000256" key="1">
    <source>
        <dbReference type="ARBA" id="ARBA00001541"/>
    </source>
</evidence>
<dbReference type="GO" id="GO:0008983">
    <property type="term" value="F:protein-glutamate O-methyltransferase activity"/>
    <property type="evidence" value="ECO:0007669"/>
    <property type="project" value="UniProtKB-EC"/>
</dbReference>
<dbReference type="EC" id="2.1.1.80" evidence="2"/>
<dbReference type="Pfam" id="PF03705">
    <property type="entry name" value="CheR_N"/>
    <property type="match status" value="1"/>
</dbReference>
<keyword evidence="5" id="KW-0949">S-adenosyl-L-methionine</keyword>
<keyword evidence="8" id="KW-1185">Reference proteome</keyword>
<dbReference type="PIRSF" id="PIRSF000410">
    <property type="entry name" value="CheR"/>
    <property type="match status" value="1"/>
</dbReference>
<proteinExistence type="predicted"/>
<feature type="domain" description="CheR-type methyltransferase" evidence="6">
    <location>
        <begin position="1"/>
        <end position="274"/>
    </location>
</feature>
<dbReference type="InterPro" id="IPR000780">
    <property type="entry name" value="CheR_MeTrfase"/>
</dbReference>
<dbReference type="InterPro" id="IPR029063">
    <property type="entry name" value="SAM-dependent_MTases_sf"/>
</dbReference>
<dbReference type="STRING" id="57664.SAMN05661003_11741"/>
<dbReference type="InterPro" id="IPR050903">
    <property type="entry name" value="Bact_Chemotaxis_MeTrfase"/>
</dbReference>
<protein>
    <recommendedName>
        <fullName evidence="2">protein-glutamate O-methyltransferase</fullName>
        <ecNumber evidence="2">2.1.1.80</ecNumber>
    </recommendedName>
</protein>
<dbReference type="Pfam" id="PF01739">
    <property type="entry name" value="CheR"/>
    <property type="match status" value="1"/>
</dbReference>
<dbReference type="InterPro" id="IPR022641">
    <property type="entry name" value="CheR_N"/>
</dbReference>
<dbReference type="RefSeq" id="WP_092080037.1">
    <property type="nucleotide sequence ID" value="NZ_FNAQ01000017.1"/>
</dbReference>
<gene>
    <name evidence="7" type="ORF">SAMN05661003_11741</name>
</gene>
<dbReference type="SMART" id="SM00138">
    <property type="entry name" value="MeTrc"/>
    <property type="match status" value="1"/>
</dbReference>
<comment type="catalytic activity">
    <reaction evidence="1">
        <text>L-glutamyl-[protein] + S-adenosyl-L-methionine = [protein]-L-glutamate 5-O-methyl ester + S-adenosyl-L-homocysteine</text>
        <dbReference type="Rhea" id="RHEA:24452"/>
        <dbReference type="Rhea" id="RHEA-COMP:10208"/>
        <dbReference type="Rhea" id="RHEA-COMP:10311"/>
        <dbReference type="ChEBI" id="CHEBI:29973"/>
        <dbReference type="ChEBI" id="CHEBI:57856"/>
        <dbReference type="ChEBI" id="CHEBI:59789"/>
        <dbReference type="ChEBI" id="CHEBI:82795"/>
        <dbReference type="EC" id="2.1.1.80"/>
    </reaction>
</comment>
<dbReference type="InterPro" id="IPR036804">
    <property type="entry name" value="CheR_N_sf"/>
</dbReference>
<evidence type="ECO:0000259" key="6">
    <source>
        <dbReference type="PROSITE" id="PS50123"/>
    </source>
</evidence>
<evidence type="ECO:0000313" key="7">
    <source>
        <dbReference type="EMBL" id="SDE58313.1"/>
    </source>
</evidence>
<dbReference type="Gene3D" id="3.40.50.150">
    <property type="entry name" value="Vaccinia Virus protein VP39"/>
    <property type="match status" value="1"/>
</dbReference>
<sequence>MDIGPAEFRRISAYIYDELGIRLTDNKRTMLAGRLHKRLRELQLATVSDYCDYLFSPRGQQLEKIHLFNAVTTNKTDFFREPSHFDYLVGQVLPAWQRLGRRSFRVWSAGCSSGEEPYTLAMVLDDYARQHSDFVFEIIATDISTRVLDQAKQAVYHEERIAPVPMALRRRYLLRSRDRTSPLVRIVPELRRHVRFGRLNFMDEQFALPFVLDVIFCRNVIIYFDHPTQERLVQKFCRHLQPDGHLFLGHSESLHGYAVPLQQIAPTVYRHQPALAAV</sequence>
<dbReference type="SUPFAM" id="SSF53335">
    <property type="entry name" value="S-adenosyl-L-methionine-dependent methyltransferases"/>
    <property type="match status" value="1"/>
</dbReference>
<evidence type="ECO:0000256" key="5">
    <source>
        <dbReference type="ARBA" id="ARBA00022691"/>
    </source>
</evidence>
<name>A0A1G7E3M3_9BACT</name>
<organism evidence="7 8">
    <name type="scientific">Desulfuromonas thiophila</name>
    <dbReference type="NCBI Taxonomy" id="57664"/>
    <lineage>
        <taxon>Bacteria</taxon>
        <taxon>Pseudomonadati</taxon>
        <taxon>Thermodesulfobacteriota</taxon>
        <taxon>Desulfuromonadia</taxon>
        <taxon>Desulfuromonadales</taxon>
        <taxon>Desulfuromonadaceae</taxon>
        <taxon>Desulfuromonas</taxon>
    </lineage>
</organism>
<dbReference type="PROSITE" id="PS50123">
    <property type="entry name" value="CHER"/>
    <property type="match status" value="1"/>
</dbReference>
<dbReference type="Proteomes" id="UP000243205">
    <property type="component" value="Unassembled WGS sequence"/>
</dbReference>
<dbReference type="Gene3D" id="1.10.155.10">
    <property type="entry name" value="Chemotaxis receptor methyltransferase CheR, N-terminal domain"/>
    <property type="match status" value="1"/>
</dbReference>
<evidence type="ECO:0000256" key="4">
    <source>
        <dbReference type="ARBA" id="ARBA00022679"/>
    </source>
</evidence>
<dbReference type="EMBL" id="FNAQ01000017">
    <property type="protein sequence ID" value="SDE58313.1"/>
    <property type="molecule type" value="Genomic_DNA"/>
</dbReference>
<dbReference type="OrthoDB" id="9786165at2"/>
<dbReference type="InterPro" id="IPR026024">
    <property type="entry name" value="Chemotaxis_MeTrfase_CheR"/>
</dbReference>
<accession>A0A1G7E3M3</accession>
<reference evidence="8" key="1">
    <citation type="submission" date="2016-10" db="EMBL/GenBank/DDBJ databases">
        <authorList>
            <person name="Varghese N."/>
            <person name="Submissions S."/>
        </authorList>
    </citation>
    <scope>NUCLEOTIDE SEQUENCE [LARGE SCALE GENOMIC DNA]</scope>
    <source>
        <strain evidence="8">DSM 8987</strain>
    </source>
</reference>
<dbReference type="AlphaFoldDB" id="A0A1G7E3M3"/>
<evidence type="ECO:0000256" key="2">
    <source>
        <dbReference type="ARBA" id="ARBA00012534"/>
    </source>
</evidence>
<dbReference type="PANTHER" id="PTHR24422:SF26">
    <property type="entry name" value="CHEMOTAXIS PROTEIN METHYLTRANSFERASE"/>
    <property type="match status" value="1"/>
</dbReference>
<dbReference type="PRINTS" id="PR00996">
    <property type="entry name" value="CHERMTFRASE"/>
</dbReference>
<keyword evidence="4 7" id="KW-0808">Transferase</keyword>
<dbReference type="PANTHER" id="PTHR24422">
    <property type="entry name" value="CHEMOTAXIS PROTEIN METHYLTRANSFERASE"/>
    <property type="match status" value="1"/>
</dbReference>
<dbReference type="InterPro" id="IPR022642">
    <property type="entry name" value="CheR_C"/>
</dbReference>
<evidence type="ECO:0000313" key="8">
    <source>
        <dbReference type="Proteomes" id="UP000243205"/>
    </source>
</evidence>
<keyword evidence="3 7" id="KW-0489">Methyltransferase</keyword>
<evidence type="ECO:0000256" key="3">
    <source>
        <dbReference type="ARBA" id="ARBA00022603"/>
    </source>
</evidence>
<dbReference type="SUPFAM" id="SSF47757">
    <property type="entry name" value="Chemotaxis receptor methyltransferase CheR, N-terminal domain"/>
    <property type="match status" value="1"/>
</dbReference>
<dbReference type="GO" id="GO:0032259">
    <property type="term" value="P:methylation"/>
    <property type="evidence" value="ECO:0007669"/>
    <property type="project" value="UniProtKB-KW"/>
</dbReference>